<dbReference type="InterPro" id="IPR051328">
    <property type="entry name" value="T7SS_ABC-Transporter"/>
</dbReference>
<feature type="transmembrane region" description="Helical" evidence="5">
    <location>
        <begin position="189"/>
        <end position="212"/>
    </location>
</feature>
<evidence type="ECO:0000256" key="5">
    <source>
        <dbReference type="SAM" id="Phobius"/>
    </source>
</evidence>
<dbReference type="Proteomes" id="UP000283295">
    <property type="component" value="Unassembled WGS sequence"/>
</dbReference>
<dbReference type="PANTHER" id="PTHR43077">
    <property type="entry name" value="TRANSPORT PERMEASE YVFS-RELATED"/>
    <property type="match status" value="1"/>
</dbReference>
<feature type="transmembrane region" description="Helical" evidence="5">
    <location>
        <begin position="20"/>
        <end position="38"/>
    </location>
</feature>
<dbReference type="InterPro" id="IPR013525">
    <property type="entry name" value="ABC2_TM"/>
</dbReference>
<feature type="domain" description="ABC-2 type transporter transmembrane" evidence="6">
    <location>
        <begin position="17"/>
        <end position="377"/>
    </location>
</feature>
<evidence type="ECO:0000313" key="9">
    <source>
        <dbReference type="Proteomes" id="UP000283295"/>
    </source>
</evidence>
<name>A0A412ISV1_9FIRM</name>
<dbReference type="EMBL" id="QRVK01000009">
    <property type="protein sequence ID" value="RGS43187.1"/>
    <property type="molecule type" value="Genomic_DNA"/>
</dbReference>
<evidence type="ECO:0000259" key="6">
    <source>
        <dbReference type="Pfam" id="PF12698"/>
    </source>
</evidence>
<dbReference type="GO" id="GO:0016020">
    <property type="term" value="C:membrane"/>
    <property type="evidence" value="ECO:0007669"/>
    <property type="project" value="UniProtKB-SubCell"/>
</dbReference>
<dbReference type="EMBL" id="QRVK01000009">
    <property type="protein sequence ID" value="RGS43188.1"/>
    <property type="molecule type" value="Genomic_DNA"/>
</dbReference>
<dbReference type="PANTHER" id="PTHR43077:SF10">
    <property type="entry name" value="TRANSPORT PERMEASE PROTEIN"/>
    <property type="match status" value="1"/>
</dbReference>
<dbReference type="GO" id="GO:0140359">
    <property type="term" value="F:ABC-type transporter activity"/>
    <property type="evidence" value="ECO:0007669"/>
    <property type="project" value="InterPro"/>
</dbReference>
<protein>
    <submittedName>
        <fullName evidence="7">ABC transporter permease</fullName>
    </submittedName>
</protein>
<comment type="caution">
    <text evidence="7">The sequence shown here is derived from an EMBL/GenBank/DDBJ whole genome shotgun (WGS) entry which is preliminary data.</text>
</comment>
<comment type="subcellular location">
    <subcellularLocation>
        <location evidence="1">Membrane</location>
        <topology evidence="1">Multi-pass membrane protein</topology>
    </subcellularLocation>
</comment>
<gene>
    <name evidence="7" type="ORF">DWX94_05545</name>
    <name evidence="8" type="ORF">DWX94_05560</name>
</gene>
<keyword evidence="3 5" id="KW-1133">Transmembrane helix</keyword>
<evidence type="ECO:0000256" key="1">
    <source>
        <dbReference type="ARBA" id="ARBA00004141"/>
    </source>
</evidence>
<accession>A0A412ISV1</accession>
<reference evidence="7 9" key="1">
    <citation type="submission" date="2018-08" db="EMBL/GenBank/DDBJ databases">
        <title>A genome reference for cultivated species of the human gut microbiota.</title>
        <authorList>
            <person name="Zou Y."/>
            <person name="Xue W."/>
            <person name="Luo G."/>
        </authorList>
    </citation>
    <scope>NUCLEOTIDE SEQUENCE [LARGE SCALE GENOMIC DNA]</scope>
    <source>
        <strain evidence="7 9">AF22-21</strain>
    </source>
</reference>
<dbReference type="OrthoDB" id="9771731at2"/>
<feature type="transmembrane region" description="Helical" evidence="5">
    <location>
        <begin position="300"/>
        <end position="321"/>
    </location>
</feature>
<keyword evidence="2 5" id="KW-0812">Transmembrane</keyword>
<feature type="transmembrane region" description="Helical" evidence="5">
    <location>
        <begin position="233"/>
        <end position="255"/>
    </location>
</feature>
<organism evidence="7 9">
    <name type="scientific">Coprococcus eutactus</name>
    <dbReference type="NCBI Taxonomy" id="33043"/>
    <lineage>
        <taxon>Bacteria</taxon>
        <taxon>Bacillati</taxon>
        <taxon>Bacillota</taxon>
        <taxon>Clostridia</taxon>
        <taxon>Lachnospirales</taxon>
        <taxon>Lachnospiraceae</taxon>
        <taxon>Coprococcus</taxon>
    </lineage>
</organism>
<feature type="transmembrane region" description="Helical" evidence="5">
    <location>
        <begin position="361"/>
        <end position="379"/>
    </location>
</feature>
<evidence type="ECO:0000313" key="8">
    <source>
        <dbReference type="EMBL" id="RGS43188.1"/>
    </source>
</evidence>
<evidence type="ECO:0000313" key="7">
    <source>
        <dbReference type="EMBL" id="RGS43187.1"/>
    </source>
</evidence>
<evidence type="ECO:0000256" key="4">
    <source>
        <dbReference type="ARBA" id="ARBA00023136"/>
    </source>
</evidence>
<keyword evidence="4 5" id="KW-0472">Membrane</keyword>
<dbReference type="AlphaFoldDB" id="A0A412ISV1"/>
<feature type="transmembrane region" description="Helical" evidence="5">
    <location>
        <begin position="267"/>
        <end position="288"/>
    </location>
</feature>
<evidence type="ECO:0000256" key="3">
    <source>
        <dbReference type="ARBA" id="ARBA00022989"/>
    </source>
</evidence>
<sequence length="387" mass="43015">MFIRDFLYMIKILMRAKVSIFWTLVFPILLATFMYMAFGNIYEQDEMFSNIKVAVVTEDASANGLNYMLDALSDGDDALLSVTRMSESDAEKSLADEEVEGIIYTDDVKLTVAESSVNASILETVLSEYKQYEHALMDIYKDGIGLQQYMSGTSGVDDMSNLVEKLSEQRSYYTEKASTEGSQNVYNNYFYAIFAMSCLFASLSSIGMMNNLQANVSATGKRKNVSPQRKMTFVLAEFAALLLIHFVVEVISFIYMSCIGVDFGDRVWEILLTLFVGCFIGLAIGVIVGAISKLAEGTKIGIVIGISMVMSILSDLCINGIKYEIQQHVPIINKLNPAALISDSFYALNVYSDHQVFTENIVIMAIEAVVLITVGILMVRRNRYASV</sequence>
<evidence type="ECO:0000256" key="2">
    <source>
        <dbReference type="ARBA" id="ARBA00022692"/>
    </source>
</evidence>
<dbReference type="Pfam" id="PF12698">
    <property type="entry name" value="ABC2_membrane_3"/>
    <property type="match status" value="1"/>
</dbReference>
<proteinExistence type="predicted"/>